<reference evidence="2" key="5">
    <citation type="submission" date="2023-07" db="EMBL/GenBank/DDBJ databases">
        <authorList>
            <person name="McDonnell B."/>
        </authorList>
    </citation>
    <scope>NUCLEOTIDE SEQUENCE</scope>
    <source>
        <strain evidence="2">UC06</strain>
    </source>
</reference>
<evidence type="ECO:0000313" key="7">
    <source>
        <dbReference type="Proteomes" id="UP000192067"/>
    </source>
</evidence>
<dbReference type="Proteomes" id="UP000192095">
    <property type="component" value="Chromosome"/>
</dbReference>
<dbReference type="EMBL" id="BBSI01000022">
    <property type="protein sequence ID" value="GAM80391.1"/>
    <property type="molecule type" value="Genomic_DNA"/>
</dbReference>
<dbReference type="EMBL" id="CP015904">
    <property type="protein sequence ID" value="ARE13542.1"/>
    <property type="molecule type" value="Genomic_DNA"/>
</dbReference>
<reference evidence="7 8" key="3">
    <citation type="journal article" date="2017" name="BMC Genomics">
        <title>Comparative and functional genomics of the Lactococcus lactis taxon; insights into evolution and niche adaptation.</title>
        <authorList>
            <person name="Kelleher P."/>
            <person name="Bottacini F."/>
            <person name="Mahony J."/>
            <person name="Kilcawley K.N."/>
            <person name="van Sinderen D."/>
        </authorList>
    </citation>
    <scope>NUCLEOTIDE SEQUENCE [LARGE SCALE GENOMIC DNA]</scope>
    <source>
        <strain evidence="2 8">UC06</strain>
        <strain evidence="1 7">UC11</strain>
    </source>
</reference>
<reference evidence="6" key="2">
    <citation type="submission" date="2015-10" db="EMBL/GenBank/DDBJ databases">
        <title>Draft Genome Sequences of 11 Lactococcus lactis subspecies cremoris strains.</title>
        <authorList>
            <person name="Wels M."/>
            <person name="Backus L."/>
            <person name="Boekhorst J."/>
            <person name="Dijkstra A."/>
            <person name="Beerthuizen M."/>
            <person name="Kelly W."/>
            <person name="Siezen R."/>
            <person name="Bachmann H."/>
            <person name="Van Hijum S."/>
        </authorList>
    </citation>
    <scope>NUCLEOTIDE SEQUENCE [LARGE SCALE GENOMIC DNA]</scope>
    <source>
        <strain evidence="6">LMG9449</strain>
    </source>
</reference>
<evidence type="ECO:0000313" key="2">
    <source>
        <dbReference type="EMBL" id="ARE20857.1"/>
    </source>
</evidence>
<keyword evidence="3" id="KW-0645">Protease</keyword>
<organism evidence="4 6">
    <name type="scientific">Lactococcus lactis subsp. lactis</name>
    <name type="common">Streptococcus lactis</name>
    <dbReference type="NCBI Taxonomy" id="1360"/>
    <lineage>
        <taxon>Bacteria</taxon>
        <taxon>Bacillati</taxon>
        <taxon>Bacillota</taxon>
        <taxon>Bacilli</taxon>
        <taxon>Lactobacillales</taxon>
        <taxon>Streptococcaceae</taxon>
        <taxon>Lactococcus</taxon>
    </lineage>
</organism>
<protein>
    <submittedName>
        <fullName evidence="1">Hexosyltransferase</fullName>
    </submittedName>
    <submittedName>
        <fullName evidence="4">Lipopolysaccharide core biosynthesis protein RfaS</fullName>
    </submittedName>
    <submittedName>
        <fullName evidence="3">Metal-dependent amidase/aminoacylase/carboxypeptidase</fullName>
    </submittedName>
</protein>
<dbReference type="GO" id="GO:0004180">
    <property type="term" value="F:carboxypeptidase activity"/>
    <property type="evidence" value="ECO:0007669"/>
    <property type="project" value="UniProtKB-KW"/>
</dbReference>
<keyword evidence="3" id="KW-0121">Carboxypeptidase</keyword>
<dbReference type="EMBL" id="LKLS01000154">
    <property type="protein sequence ID" value="KSU16579.1"/>
    <property type="molecule type" value="Genomic_DNA"/>
</dbReference>
<dbReference type="RefSeq" id="WP_023189226.1">
    <property type="nucleotide sequence ID" value="NZ_BAABQR010000002.1"/>
</dbReference>
<dbReference type="EMBL" id="CP015902">
    <property type="protein sequence ID" value="ARE20857.1"/>
    <property type="molecule type" value="Genomic_DNA"/>
</dbReference>
<evidence type="ECO:0000313" key="1">
    <source>
        <dbReference type="EMBL" id="ARE13542.1"/>
    </source>
</evidence>
<proteinExistence type="predicted"/>
<evidence type="ECO:0000313" key="3">
    <source>
        <dbReference type="EMBL" id="GAM80391.1"/>
    </source>
</evidence>
<dbReference type="PATRIC" id="fig|1360.109.peg.2336"/>
<reference evidence="4" key="4">
    <citation type="journal article" date="2017" name="Genome Announc.">
        <title>Draft Genome Sequences of 24 Lactococcus lactis Strains.</title>
        <authorList>
            <person name="Backus L."/>
            <person name="Wels M."/>
            <person name="Boekhorst J."/>
            <person name="Dijkstra A.R."/>
            <person name="Beerthuyzen M."/>
            <person name="Kelly W.J."/>
            <person name="Siezen R.J."/>
            <person name="van Hijum S.A."/>
            <person name="Bachmann H."/>
        </authorList>
    </citation>
    <scope>NUCLEOTIDE SEQUENCE</scope>
    <source>
        <strain evidence="4">LMG9447</strain>
    </source>
</reference>
<dbReference type="Proteomes" id="UP000192067">
    <property type="component" value="Chromosome"/>
</dbReference>
<name>A0A0A7SZY5_LACLL</name>
<evidence type="ECO:0000313" key="5">
    <source>
        <dbReference type="Proteomes" id="UP000031847"/>
    </source>
</evidence>
<reference evidence="3 5" key="1">
    <citation type="submission" date="2015-01" db="EMBL/GenBank/DDBJ databases">
        <title>Lactococcus lactis subsp.lactis JCM 5805 whole genome shotgun sequence.</title>
        <authorList>
            <person name="Fujii T."/>
            <person name="Tomita Y."/>
            <person name="Ikushima S."/>
            <person name="Fujiwara D."/>
        </authorList>
    </citation>
    <scope>NUCLEOTIDE SEQUENCE [LARGE SCALE GENOMIC DNA]</scope>
    <source>
        <strain evidence="3 5">JCM 5805</strain>
    </source>
</reference>
<gene>
    <name evidence="3" type="ORF">JCM5805K_1502</name>
    <name evidence="2" type="ORF">LLUC06_1312</name>
    <name evidence="1" type="ORF">LLUC11_1210</name>
    <name evidence="4" type="ORF">LMG9449_2046</name>
</gene>
<dbReference type="Proteomes" id="UP000053612">
    <property type="component" value="Unassembled WGS sequence"/>
</dbReference>
<sequence length="300" mass="35308">MKEISYSKILLVAKNAHLYFFDTLDNIDVISGRRLVHFIKSDLGKHRLARYQLIIFLDSGFKANYPNIIKDFTEAKMILFFWNHLTQKYIDLLHTSREIGVIDSYYSFDPIEAKKYGLYHNSTFYTPCINLPLQIPDYDLFFGGNDKGRTQLAHVILDKCASLDISILLYIINGEKGFKNKGYLPYPKFLEFLINSNGILEIMQENQTGLTLRTMEAIFFKKKLVTTNKAIKHYLFYHPDNIFILGEDSIENLSNFLEKDYHPLEHDKINFFESQNWFDRFLFPEKELLNIEYRDSLLDG</sequence>
<keyword evidence="3" id="KW-0378">Hydrolase</keyword>
<evidence type="ECO:0000313" key="4">
    <source>
        <dbReference type="EMBL" id="KSU16579.1"/>
    </source>
</evidence>
<dbReference type="AlphaFoldDB" id="A0A0A7SZY5"/>
<dbReference type="Proteomes" id="UP000031847">
    <property type="component" value="Unassembled WGS sequence"/>
</dbReference>
<accession>A0A0A7SZY5</accession>
<evidence type="ECO:0000313" key="6">
    <source>
        <dbReference type="Proteomes" id="UP000053612"/>
    </source>
</evidence>
<evidence type="ECO:0000313" key="8">
    <source>
        <dbReference type="Proteomes" id="UP000192095"/>
    </source>
</evidence>